<dbReference type="RefSeq" id="WP_132253574.1">
    <property type="nucleotide sequence ID" value="NZ_SMAL01000010.1"/>
</dbReference>
<dbReference type="Gene3D" id="3.40.1090.10">
    <property type="entry name" value="Cytosolic phospholipase A2 catalytic domain"/>
    <property type="match status" value="1"/>
</dbReference>
<organism evidence="6 7">
    <name type="scientific">Natranaerovirga pectinivora</name>
    <dbReference type="NCBI Taxonomy" id="682400"/>
    <lineage>
        <taxon>Bacteria</taxon>
        <taxon>Bacillati</taxon>
        <taxon>Bacillota</taxon>
        <taxon>Clostridia</taxon>
        <taxon>Lachnospirales</taxon>
        <taxon>Natranaerovirgaceae</taxon>
        <taxon>Natranaerovirga</taxon>
    </lineage>
</organism>
<dbReference type="GO" id="GO:0016042">
    <property type="term" value="P:lipid catabolic process"/>
    <property type="evidence" value="ECO:0007669"/>
    <property type="project" value="UniProtKB-UniRule"/>
</dbReference>
<dbReference type="OrthoDB" id="9802424at2"/>
<keyword evidence="1 4" id="KW-0378">Hydrolase</keyword>
<feature type="active site" description="Proton acceptor" evidence="4">
    <location>
        <position position="163"/>
    </location>
</feature>
<sequence length="284" mass="32768">MENSNNKSALVVEGGAMRGIFSTGILDAFLVNKFNPFDLHIGVSAGASNLAAYLAKMYQRNYKIFTDYSIRPDFINWRKFIFGGHLIDLDWLWDITIKEIRLDLKTICSNKGRYLMGLTDINTGQPVYIEPSEDNLEELLKASSSIPIFYRKFIEVEGLAYTDGGLADPIPVLEAYRQGATNIMVIRSRPFSYEMKPSSNNFLVNRYFKKYPMLKKALLNREKVYKEAIEFIRKPPNGIKVMEINPPEDFQTKRLTKDIKILNQDYKIGYHMGISVIEKWNNYI</sequence>
<dbReference type="InterPro" id="IPR002641">
    <property type="entry name" value="PNPLA_dom"/>
</dbReference>
<evidence type="ECO:0000313" key="7">
    <source>
        <dbReference type="Proteomes" id="UP000294902"/>
    </source>
</evidence>
<accession>A0A4R3MH26</accession>
<dbReference type="PROSITE" id="PS51635">
    <property type="entry name" value="PNPLA"/>
    <property type="match status" value="1"/>
</dbReference>
<evidence type="ECO:0000256" key="3">
    <source>
        <dbReference type="ARBA" id="ARBA00023098"/>
    </source>
</evidence>
<dbReference type="InterPro" id="IPR050301">
    <property type="entry name" value="NTE"/>
</dbReference>
<comment type="caution">
    <text evidence="6">The sequence shown here is derived from an EMBL/GenBank/DDBJ whole genome shotgun (WGS) entry which is preliminary data.</text>
</comment>
<dbReference type="CDD" id="cd07208">
    <property type="entry name" value="Pat_hypo_Ecoli_yjju_like"/>
    <property type="match status" value="1"/>
</dbReference>
<feature type="domain" description="PNPLA" evidence="5">
    <location>
        <begin position="10"/>
        <end position="176"/>
    </location>
</feature>
<dbReference type="Proteomes" id="UP000294902">
    <property type="component" value="Unassembled WGS sequence"/>
</dbReference>
<evidence type="ECO:0000256" key="1">
    <source>
        <dbReference type="ARBA" id="ARBA00022801"/>
    </source>
</evidence>
<dbReference type="EMBL" id="SMAL01000010">
    <property type="protein sequence ID" value="TCT12979.1"/>
    <property type="molecule type" value="Genomic_DNA"/>
</dbReference>
<keyword evidence="2 4" id="KW-0442">Lipid degradation</keyword>
<feature type="active site" description="Nucleophile" evidence="4">
    <location>
        <position position="44"/>
    </location>
</feature>
<reference evidence="6 7" key="1">
    <citation type="submission" date="2019-03" db="EMBL/GenBank/DDBJ databases">
        <title>Genomic Encyclopedia of Type Strains, Phase IV (KMG-IV): sequencing the most valuable type-strain genomes for metagenomic binning, comparative biology and taxonomic classification.</title>
        <authorList>
            <person name="Goeker M."/>
        </authorList>
    </citation>
    <scope>NUCLEOTIDE SEQUENCE [LARGE SCALE GENOMIC DNA]</scope>
    <source>
        <strain evidence="6 7">DSM 24629</strain>
    </source>
</reference>
<evidence type="ECO:0000259" key="5">
    <source>
        <dbReference type="PROSITE" id="PS51635"/>
    </source>
</evidence>
<keyword evidence="3 4" id="KW-0443">Lipid metabolism</keyword>
<dbReference type="GO" id="GO:0016787">
    <property type="term" value="F:hydrolase activity"/>
    <property type="evidence" value="ECO:0007669"/>
    <property type="project" value="UniProtKB-UniRule"/>
</dbReference>
<name>A0A4R3MH26_9FIRM</name>
<dbReference type="Pfam" id="PF01734">
    <property type="entry name" value="Patatin"/>
    <property type="match status" value="1"/>
</dbReference>
<keyword evidence="7" id="KW-1185">Reference proteome</keyword>
<feature type="short sequence motif" description="GXSXG" evidence="4">
    <location>
        <begin position="42"/>
        <end position="46"/>
    </location>
</feature>
<evidence type="ECO:0000313" key="6">
    <source>
        <dbReference type="EMBL" id="TCT12979.1"/>
    </source>
</evidence>
<evidence type="ECO:0000256" key="4">
    <source>
        <dbReference type="PROSITE-ProRule" id="PRU01161"/>
    </source>
</evidence>
<dbReference type="AlphaFoldDB" id="A0A4R3MH26"/>
<protein>
    <submittedName>
        <fullName evidence="6">Putative patatin/cPLA2 family phospholipase</fullName>
    </submittedName>
</protein>
<proteinExistence type="predicted"/>
<dbReference type="InterPro" id="IPR037483">
    <property type="entry name" value="YjjU-like"/>
</dbReference>
<dbReference type="Pfam" id="PF19890">
    <property type="entry name" value="DUF6363"/>
    <property type="match status" value="1"/>
</dbReference>
<comment type="caution">
    <text evidence="4">Lacks conserved residue(s) required for the propagation of feature annotation.</text>
</comment>
<evidence type="ECO:0000256" key="2">
    <source>
        <dbReference type="ARBA" id="ARBA00022963"/>
    </source>
</evidence>
<dbReference type="InterPro" id="IPR016035">
    <property type="entry name" value="Acyl_Trfase/lysoPLipase"/>
</dbReference>
<feature type="short sequence motif" description="DGA/G" evidence="4">
    <location>
        <begin position="163"/>
        <end position="165"/>
    </location>
</feature>
<dbReference type="PANTHER" id="PTHR14226:SF25">
    <property type="entry name" value="PHOSPHOESTERASE"/>
    <property type="match status" value="1"/>
</dbReference>
<gene>
    <name evidence="6" type="ORF">EDC18_11053</name>
</gene>
<dbReference type="PANTHER" id="PTHR14226">
    <property type="entry name" value="NEUROPATHY TARGET ESTERASE/SWISS CHEESE D.MELANOGASTER"/>
    <property type="match status" value="1"/>
</dbReference>
<dbReference type="SUPFAM" id="SSF52151">
    <property type="entry name" value="FabD/lysophospholipase-like"/>
    <property type="match status" value="1"/>
</dbReference>
<dbReference type="InterPro" id="IPR045943">
    <property type="entry name" value="DUF6363"/>
</dbReference>